<gene>
    <name evidence="2" type="ORF">FQ330_10440</name>
</gene>
<evidence type="ECO:0000259" key="1">
    <source>
        <dbReference type="SMART" id="SM00955"/>
    </source>
</evidence>
<dbReference type="InterPro" id="IPR001900">
    <property type="entry name" value="RNase_II/R"/>
</dbReference>
<dbReference type="EMBL" id="VOIR01000015">
    <property type="protein sequence ID" value="KAA6432182.1"/>
    <property type="molecule type" value="Genomic_DNA"/>
</dbReference>
<dbReference type="SMART" id="SM00955">
    <property type="entry name" value="RNB"/>
    <property type="match status" value="1"/>
</dbReference>
<protein>
    <submittedName>
        <fullName evidence="2">RNB domain-containing ribonuclease</fullName>
    </submittedName>
</protein>
<dbReference type="OrthoDB" id="5800376at2"/>
<dbReference type="InterPro" id="IPR012340">
    <property type="entry name" value="NA-bd_OB-fold"/>
</dbReference>
<feature type="domain" description="RNB" evidence="1">
    <location>
        <begin position="54"/>
        <end position="375"/>
    </location>
</feature>
<accession>A0A5M8QCL2</accession>
<proteinExistence type="predicted"/>
<dbReference type="PANTHER" id="PTHR23355">
    <property type="entry name" value="RIBONUCLEASE"/>
    <property type="match status" value="1"/>
</dbReference>
<dbReference type="Pfam" id="PF18614">
    <property type="entry name" value="RNase_II_C_S1"/>
    <property type="match status" value="1"/>
</dbReference>
<dbReference type="GO" id="GO:0000175">
    <property type="term" value="F:3'-5'-RNA exonuclease activity"/>
    <property type="evidence" value="ECO:0007669"/>
    <property type="project" value="TreeGrafter"/>
</dbReference>
<dbReference type="GO" id="GO:0003723">
    <property type="term" value="F:RNA binding"/>
    <property type="evidence" value="ECO:0007669"/>
    <property type="project" value="InterPro"/>
</dbReference>
<dbReference type="RefSeq" id="WP_146357351.1">
    <property type="nucleotide sequence ID" value="NZ_VOIR01000015.1"/>
</dbReference>
<dbReference type="PANTHER" id="PTHR23355:SF42">
    <property type="entry name" value="RIBONUCLEASE II, CHLOROPLASTIC_MITOCHONDRIAL"/>
    <property type="match status" value="1"/>
</dbReference>
<reference evidence="2 3" key="1">
    <citation type="submission" date="2019-08" db="EMBL/GenBank/DDBJ databases">
        <title>Agrococcus lahaulensis sp. nov., isolated from a cold desert of the Indian Himalayas.</title>
        <authorList>
            <person name="Qu J.H."/>
        </authorList>
    </citation>
    <scope>NUCLEOTIDE SEQUENCE [LARGE SCALE GENOMIC DNA]</scope>
    <source>
        <strain evidence="2 3">NS18</strain>
    </source>
</reference>
<evidence type="ECO:0000313" key="3">
    <source>
        <dbReference type="Proteomes" id="UP000323221"/>
    </source>
</evidence>
<dbReference type="Proteomes" id="UP000323221">
    <property type="component" value="Unassembled WGS sequence"/>
</dbReference>
<dbReference type="GO" id="GO:0000932">
    <property type="term" value="C:P-body"/>
    <property type="evidence" value="ECO:0007669"/>
    <property type="project" value="TreeGrafter"/>
</dbReference>
<evidence type="ECO:0000313" key="2">
    <source>
        <dbReference type="EMBL" id="KAA6432182.1"/>
    </source>
</evidence>
<name>A0A5M8QCL2_9MICO</name>
<dbReference type="Pfam" id="PF00773">
    <property type="entry name" value="RNB"/>
    <property type="match status" value="1"/>
</dbReference>
<sequence>MPARHQRLIDRPAASDELAAALAAIREELGLDAEFPPAAEAEAAAYAADPRLPEPDRTQVPFVTIDPEGSTDLDQALHLERDGDGFVVHYAIADVAAFVEPGGAIDAEARRRGQTMYAPDGRVPLHPPVVSEGAASLLEGQERAAYVWTMRLDASGDVTGTTLERARVRSREQLTYREAQARIDGGDAMLGLLREAGELRIALEEARDGASLDMPEEEIARHGDDYRLERRELLPVERWNAQVSLMTGMEAANLMLGAGRGILRTMPRPPKGDVRRFRKEVRAIGEEWAEGEHYGAFLRRLDRSKPTTLAILQVARRLFRGAGYTVLDGTAAPGGGSDASLIQAAIGAPYAHTTAPLRRLVDRYVLAHCEAIANGRDIPAWASEGLVGLPEIMQESGQVASRLERESIDAVEIAMLRHRVGEDFDAVVVETRKDGATVQLLDPPAEAACATSAEPGERIRARLVEADLAARRLRFEEAR</sequence>
<dbReference type="AlphaFoldDB" id="A0A5M8QCL2"/>
<organism evidence="2 3">
    <name type="scientific">Agrococcus sediminis</name>
    <dbReference type="NCBI Taxonomy" id="2599924"/>
    <lineage>
        <taxon>Bacteria</taxon>
        <taxon>Bacillati</taxon>
        <taxon>Actinomycetota</taxon>
        <taxon>Actinomycetes</taxon>
        <taxon>Micrococcales</taxon>
        <taxon>Microbacteriaceae</taxon>
        <taxon>Agrococcus</taxon>
    </lineage>
</organism>
<dbReference type="InterPro" id="IPR050180">
    <property type="entry name" value="RNR_Ribonuclease"/>
</dbReference>
<keyword evidence="3" id="KW-1185">Reference proteome</keyword>
<dbReference type="GO" id="GO:0006402">
    <property type="term" value="P:mRNA catabolic process"/>
    <property type="evidence" value="ECO:0007669"/>
    <property type="project" value="TreeGrafter"/>
</dbReference>
<comment type="caution">
    <text evidence="2">The sequence shown here is derived from an EMBL/GenBank/DDBJ whole genome shotgun (WGS) entry which is preliminary data.</text>
</comment>
<dbReference type="SUPFAM" id="SSF50249">
    <property type="entry name" value="Nucleic acid-binding proteins"/>
    <property type="match status" value="1"/>
</dbReference>
<dbReference type="InterPro" id="IPR040596">
    <property type="entry name" value="RNase_II_C_S1"/>
</dbReference>